<dbReference type="AlphaFoldDB" id="A0A0F9CCA8"/>
<proteinExistence type="predicted"/>
<dbReference type="EMBL" id="LAZR01036746">
    <property type="protein sequence ID" value="KKL24032.1"/>
    <property type="molecule type" value="Genomic_DNA"/>
</dbReference>
<evidence type="ECO:0000259" key="1">
    <source>
        <dbReference type="Pfam" id="PF01551"/>
    </source>
</evidence>
<feature type="domain" description="M23ase beta-sheet core" evidence="1">
    <location>
        <begin position="26"/>
        <end position="115"/>
    </location>
</feature>
<accession>A0A0F9CCA8</accession>
<dbReference type="Gene3D" id="2.70.70.10">
    <property type="entry name" value="Glucose Permease (Domain IIA)"/>
    <property type="match status" value="1"/>
</dbReference>
<comment type="caution">
    <text evidence="2">The sequence shown here is derived from an EMBL/GenBank/DDBJ whole genome shotgun (WGS) entry which is preliminary data.</text>
</comment>
<name>A0A0F9CCA8_9ZZZZ</name>
<protein>
    <recommendedName>
        <fullName evidence="1">M23ase beta-sheet core domain-containing protein</fullName>
    </recommendedName>
</protein>
<dbReference type="InterPro" id="IPR050570">
    <property type="entry name" value="Cell_wall_metabolism_enzyme"/>
</dbReference>
<sequence length="206" mass="22881">MQFIWPIEGTVSRGWAYRSSIYVGGQHAAVDIPATTGTPIKSVAAGVVISVAKDMYSGFFVGIDHIDGWQSFYRHMYSQSPVVVGQAVVQGQIIGNVGSTGWSTGYHLHFDLWSKNPIKGAFQKHDIWAVDPELYLGVEEENNMTPEQEEKLLRDVKGLRDNQTRMDLQLQVLLNRHKGELSHPVTSSDDSKTLQEIAAGLKVEAR</sequence>
<dbReference type="InterPro" id="IPR011055">
    <property type="entry name" value="Dup_hybrid_motif"/>
</dbReference>
<dbReference type="SUPFAM" id="SSF51261">
    <property type="entry name" value="Duplicated hybrid motif"/>
    <property type="match status" value="1"/>
</dbReference>
<organism evidence="2">
    <name type="scientific">marine sediment metagenome</name>
    <dbReference type="NCBI Taxonomy" id="412755"/>
    <lineage>
        <taxon>unclassified sequences</taxon>
        <taxon>metagenomes</taxon>
        <taxon>ecological metagenomes</taxon>
    </lineage>
</organism>
<evidence type="ECO:0000313" key="2">
    <source>
        <dbReference type="EMBL" id="KKL24032.1"/>
    </source>
</evidence>
<gene>
    <name evidence="2" type="ORF">LCGC14_2419390</name>
</gene>
<dbReference type="InterPro" id="IPR016047">
    <property type="entry name" value="M23ase_b-sheet_dom"/>
</dbReference>
<dbReference type="Pfam" id="PF01551">
    <property type="entry name" value="Peptidase_M23"/>
    <property type="match status" value="1"/>
</dbReference>
<reference evidence="2" key="1">
    <citation type="journal article" date="2015" name="Nature">
        <title>Complex archaea that bridge the gap between prokaryotes and eukaryotes.</title>
        <authorList>
            <person name="Spang A."/>
            <person name="Saw J.H."/>
            <person name="Jorgensen S.L."/>
            <person name="Zaremba-Niedzwiedzka K."/>
            <person name="Martijn J."/>
            <person name="Lind A.E."/>
            <person name="van Eijk R."/>
            <person name="Schleper C."/>
            <person name="Guy L."/>
            <person name="Ettema T.J."/>
        </authorList>
    </citation>
    <scope>NUCLEOTIDE SEQUENCE</scope>
</reference>
<dbReference type="GO" id="GO:0004222">
    <property type="term" value="F:metalloendopeptidase activity"/>
    <property type="evidence" value="ECO:0007669"/>
    <property type="project" value="TreeGrafter"/>
</dbReference>
<dbReference type="PANTHER" id="PTHR21666">
    <property type="entry name" value="PEPTIDASE-RELATED"/>
    <property type="match status" value="1"/>
</dbReference>
<dbReference type="CDD" id="cd12797">
    <property type="entry name" value="M23_peptidase"/>
    <property type="match status" value="1"/>
</dbReference>
<dbReference type="PANTHER" id="PTHR21666:SF270">
    <property type="entry name" value="MUREIN HYDROLASE ACTIVATOR ENVC"/>
    <property type="match status" value="1"/>
</dbReference>